<dbReference type="Pfam" id="PF00497">
    <property type="entry name" value="SBP_bac_3"/>
    <property type="match status" value="1"/>
</dbReference>
<dbReference type="SUPFAM" id="SSF109604">
    <property type="entry name" value="HD-domain/PDEase-like"/>
    <property type="match status" value="2"/>
</dbReference>
<dbReference type="EMBL" id="JAKRRY010000049">
    <property type="protein sequence ID" value="MCW8348852.1"/>
    <property type="molecule type" value="Genomic_DNA"/>
</dbReference>
<dbReference type="PROSITE" id="PS50885">
    <property type="entry name" value="HAMP"/>
    <property type="match status" value="1"/>
</dbReference>
<dbReference type="PROSITE" id="PS51832">
    <property type="entry name" value="HD_GYP"/>
    <property type="match status" value="1"/>
</dbReference>
<dbReference type="GO" id="GO:0016020">
    <property type="term" value="C:membrane"/>
    <property type="evidence" value="ECO:0007669"/>
    <property type="project" value="InterPro"/>
</dbReference>
<dbReference type="SMART" id="SM00062">
    <property type="entry name" value="PBPb"/>
    <property type="match status" value="1"/>
</dbReference>
<protein>
    <submittedName>
        <fullName evidence="4">Transporter substrate-binding domain-containing protein</fullName>
    </submittedName>
</protein>
<dbReference type="InterPro" id="IPR001638">
    <property type="entry name" value="Solute-binding_3/MltF_N"/>
</dbReference>
<feature type="domain" description="HD-GYP" evidence="3">
    <location>
        <begin position="823"/>
        <end position="1040"/>
    </location>
</feature>
<dbReference type="CDD" id="cd00077">
    <property type="entry name" value="HDc"/>
    <property type="match status" value="2"/>
</dbReference>
<dbReference type="GO" id="GO:0008081">
    <property type="term" value="F:phosphoric diester hydrolase activity"/>
    <property type="evidence" value="ECO:0007669"/>
    <property type="project" value="UniProtKB-ARBA"/>
</dbReference>
<dbReference type="InterPro" id="IPR003660">
    <property type="entry name" value="HAMP_dom"/>
</dbReference>
<keyword evidence="1" id="KW-0812">Transmembrane</keyword>
<dbReference type="Gene3D" id="3.40.190.10">
    <property type="entry name" value="Periplasmic binding protein-like II"/>
    <property type="match status" value="2"/>
</dbReference>
<dbReference type="InterPro" id="IPR037522">
    <property type="entry name" value="HD_GYP_dom"/>
</dbReference>
<evidence type="ECO:0000313" key="4">
    <source>
        <dbReference type="EMBL" id="MCW8348852.1"/>
    </source>
</evidence>
<sequence length="1057" mass="119625">MNNTKVSFRVTVVGMFVVATILTAIVAVSLQYYFSKKMATEQTLSSLTMVSQQLNEVIGKVDADATNTIQLLSKISRSISHHLSEQEVRAILSEAVKDNDLFYSIYVGSENEDFYQIINLESSPDVRKRLGAKASDRWVVITVRGIDSKRTRKTAYFDDAFNLRAETLVSSNYYPTTRPWYIKAKYDSVSKTDPYLFHHLQVTGQTYSLAFHSQKENISQQVIGIDIILSSLAEQISATSLGLKEDSEVEAFVYSKSGNIIASNKQPSEQDSFPESPTLNLTERQKAIIASTNPVLISNQNDWGPMDYSVAGKPNGYAIDIITLISQSTGIEFDFVNGFSWEELTQKFVQGDLDALQSVQKQQGSVVDYAKGIYTQPIYELPFSVVTKMDTDIISNYAQLEGKKVAIIAGWSIIPTLRKDFPGVELVEFETLNAAFDSVETGACFAVLDSKSVLSFGLDRLFYSDLKVNSNLIDLGEMYSMDFHIVLSRELADLVPIVNLAINNITPAQRSALAGKWFHSQGDKSDNTVPYTELYDMVQSATLSDDIIAMTLNGEEKHVYLKEIETGKHYSEYFAVVIPEREIFETVRSRVITSIFITLLLMCLTLPLAWVFGAPIVRPIKQLIVEAEKIQDRRYEEVAVVRTPIKEVWDLSVAIKEMAKELKQHEKTQEEFVESFIKLIAQAIDDKSPYTGGHCHRVPELGMMLADAAEKSQLEQFAQFSFNNDDEKREFRIAAWLHDCGKITTPEHIVDKGSKLEANYNRIHEIRTRFEVLWRDAEIASLQQRLNGEHSTKQIESELYQAHEKLKQDFEFVANANVGGEFMSEEKVARIKDIASAVWVRHFDDTMGLSPAEASNRGESTSLPFEERLLSDKPEHIIKREQPISFDPKHQIDMTVPEHLYNLGEVYNLTITRGTLTAEDRFKINEHMIGTIKILESIPFPQELSRVPRYASTHHETMKGTGYPRKLKGEELSIPERILVVSDIFEALTASDRPYKTAKPISVAIDIMYKMALDEHIDIETFKLLLSSNAYLVYAQKYLKPEQIDVVDVAKYFPDLK</sequence>
<feature type="domain" description="HAMP" evidence="2">
    <location>
        <begin position="614"/>
        <end position="667"/>
    </location>
</feature>
<keyword evidence="5" id="KW-1185">Reference proteome</keyword>
<evidence type="ECO:0000259" key="2">
    <source>
        <dbReference type="PROSITE" id="PS50885"/>
    </source>
</evidence>
<dbReference type="AlphaFoldDB" id="A0A9X3CSI5"/>
<evidence type="ECO:0000256" key="1">
    <source>
        <dbReference type="SAM" id="Phobius"/>
    </source>
</evidence>
<dbReference type="Gene3D" id="1.10.3210.10">
    <property type="entry name" value="Hypothetical protein af1432"/>
    <property type="match status" value="2"/>
</dbReference>
<dbReference type="InterPro" id="IPR003607">
    <property type="entry name" value="HD/PDEase_dom"/>
</dbReference>
<gene>
    <name evidence="4" type="ORF">MD535_22940</name>
</gene>
<keyword evidence="1" id="KW-1133">Transmembrane helix</keyword>
<dbReference type="Proteomes" id="UP001155587">
    <property type="component" value="Unassembled WGS sequence"/>
</dbReference>
<dbReference type="Gene3D" id="3.30.450.20">
    <property type="entry name" value="PAS domain"/>
    <property type="match status" value="1"/>
</dbReference>
<dbReference type="GO" id="GO:0007165">
    <property type="term" value="P:signal transduction"/>
    <property type="evidence" value="ECO:0007669"/>
    <property type="project" value="InterPro"/>
</dbReference>
<reference evidence="4" key="1">
    <citation type="submission" date="2022-02" db="EMBL/GenBank/DDBJ databases">
        <title>Vibrio sp. nov, a new bacterium isolated from seawater.</title>
        <authorList>
            <person name="Yuan Y."/>
        </authorList>
    </citation>
    <scope>NUCLEOTIDE SEQUENCE</scope>
    <source>
        <strain evidence="4">ZSDZ65</strain>
    </source>
</reference>
<dbReference type="Pfam" id="PF13487">
    <property type="entry name" value="HD_5"/>
    <property type="match status" value="1"/>
</dbReference>
<dbReference type="PANTHER" id="PTHR45228:SF5">
    <property type="entry name" value="CYCLIC DI-GMP PHOSPHODIESTERASE VC_1348-RELATED"/>
    <property type="match status" value="1"/>
</dbReference>
<dbReference type="PANTHER" id="PTHR45228">
    <property type="entry name" value="CYCLIC DI-GMP PHOSPHODIESTERASE TM_0186-RELATED"/>
    <property type="match status" value="1"/>
</dbReference>
<dbReference type="SMART" id="SM00471">
    <property type="entry name" value="HDc"/>
    <property type="match status" value="1"/>
</dbReference>
<dbReference type="SUPFAM" id="SSF53850">
    <property type="entry name" value="Periplasmic binding protein-like II"/>
    <property type="match status" value="1"/>
</dbReference>
<name>A0A9X3CSI5_9VIBR</name>
<feature type="transmembrane region" description="Helical" evidence="1">
    <location>
        <begin position="12"/>
        <end position="34"/>
    </location>
</feature>
<dbReference type="RefSeq" id="WP_265677451.1">
    <property type="nucleotide sequence ID" value="NZ_JAKRRY010000049.1"/>
</dbReference>
<dbReference type="InterPro" id="IPR052020">
    <property type="entry name" value="Cyclic_di-GMP/3'3'-cGAMP_PDE"/>
</dbReference>
<evidence type="ECO:0000313" key="5">
    <source>
        <dbReference type="Proteomes" id="UP001155587"/>
    </source>
</evidence>
<accession>A0A9X3CSI5</accession>
<dbReference type="CDD" id="cd01007">
    <property type="entry name" value="PBP2_BvgS_HisK_like"/>
    <property type="match status" value="1"/>
</dbReference>
<organism evidence="4 5">
    <name type="scientific">Vibrio qingdaonensis</name>
    <dbReference type="NCBI Taxonomy" id="2829491"/>
    <lineage>
        <taxon>Bacteria</taxon>
        <taxon>Pseudomonadati</taxon>
        <taxon>Pseudomonadota</taxon>
        <taxon>Gammaproteobacteria</taxon>
        <taxon>Vibrionales</taxon>
        <taxon>Vibrionaceae</taxon>
        <taxon>Vibrio</taxon>
    </lineage>
</organism>
<comment type="caution">
    <text evidence="4">The sequence shown here is derived from an EMBL/GenBank/DDBJ whole genome shotgun (WGS) entry which is preliminary data.</text>
</comment>
<proteinExistence type="predicted"/>
<keyword evidence="1" id="KW-0472">Membrane</keyword>
<dbReference type="Gene3D" id="6.10.340.10">
    <property type="match status" value="1"/>
</dbReference>
<evidence type="ECO:0000259" key="3">
    <source>
        <dbReference type="PROSITE" id="PS51832"/>
    </source>
</evidence>